<dbReference type="SUPFAM" id="SSF51261">
    <property type="entry name" value="Duplicated hybrid motif"/>
    <property type="match status" value="1"/>
</dbReference>
<accession>A0A6J4VSQ7</accession>
<dbReference type="AlphaFoldDB" id="A0A6J4VSQ7"/>
<name>A0A6J4VSQ7_9DEIN</name>
<organism evidence="1">
    <name type="scientific">uncultured Truepera sp</name>
    <dbReference type="NCBI Taxonomy" id="543023"/>
    <lineage>
        <taxon>Bacteria</taxon>
        <taxon>Thermotogati</taxon>
        <taxon>Deinococcota</taxon>
        <taxon>Deinococci</taxon>
        <taxon>Trueperales</taxon>
        <taxon>Trueperaceae</taxon>
        <taxon>Truepera</taxon>
        <taxon>environmental samples</taxon>
    </lineage>
</organism>
<dbReference type="InterPro" id="IPR011055">
    <property type="entry name" value="Dup_hybrid_motif"/>
</dbReference>
<evidence type="ECO:0000313" key="1">
    <source>
        <dbReference type="EMBL" id="CAA9584348.1"/>
    </source>
</evidence>
<reference evidence="1" key="1">
    <citation type="submission" date="2020-02" db="EMBL/GenBank/DDBJ databases">
        <authorList>
            <person name="Meier V. D."/>
        </authorList>
    </citation>
    <scope>NUCLEOTIDE SEQUENCE</scope>
    <source>
        <strain evidence="1">AVDCRST_MAG86</strain>
    </source>
</reference>
<proteinExistence type="predicted"/>
<sequence>MLSFSYPLRPWAEFRCDARFLDPGYFNDYGKWHRGCDFNLITGGDSDLGYPVSNVFPGVVTASAVYGSWGSVVVIRADDWVREYVQERLERPISVLDVQFAHLLHLPLGVGERVNAGECVGTIGKGTFSQYLAHLHLEVRAVELHPALPQGGADEDRDAAAKSCLDPELLFKRLPLTDQPTTLAQRPYYAPTRVLSVEHSGEAAVLIHPVGDKLYLEGI</sequence>
<protein>
    <submittedName>
        <fullName evidence="1">Uncharacterized protein</fullName>
    </submittedName>
</protein>
<dbReference type="EMBL" id="CADCWP010000297">
    <property type="protein sequence ID" value="CAA9584348.1"/>
    <property type="molecule type" value="Genomic_DNA"/>
</dbReference>
<dbReference type="Gene3D" id="2.70.70.10">
    <property type="entry name" value="Glucose Permease (Domain IIA)"/>
    <property type="match status" value="1"/>
</dbReference>
<dbReference type="CDD" id="cd12797">
    <property type="entry name" value="M23_peptidase"/>
    <property type="match status" value="1"/>
</dbReference>
<gene>
    <name evidence="1" type="ORF">AVDCRST_MAG86-3277</name>
</gene>